<evidence type="ECO:0000313" key="1">
    <source>
        <dbReference type="EMBL" id="KII71224.1"/>
    </source>
</evidence>
<evidence type="ECO:0000313" key="2">
    <source>
        <dbReference type="Proteomes" id="UP000031668"/>
    </source>
</evidence>
<keyword evidence="2" id="KW-1185">Reference proteome</keyword>
<accession>A0A0C2J0A8</accession>
<dbReference type="EMBL" id="JWZT01001831">
    <property type="protein sequence ID" value="KII71224.1"/>
    <property type="molecule type" value="Genomic_DNA"/>
</dbReference>
<protein>
    <submittedName>
        <fullName evidence="1">Uncharacterized protein</fullName>
    </submittedName>
</protein>
<name>A0A0C2J0A8_THEKT</name>
<proteinExistence type="predicted"/>
<dbReference type="AlphaFoldDB" id="A0A0C2J0A8"/>
<reference evidence="1 2" key="1">
    <citation type="journal article" date="2014" name="Genome Biol. Evol.">
        <title>The genome of the myxosporean Thelohanellus kitauei shows adaptations to nutrient acquisition within its fish host.</title>
        <authorList>
            <person name="Yang Y."/>
            <person name="Xiong J."/>
            <person name="Zhou Z."/>
            <person name="Huo F."/>
            <person name="Miao W."/>
            <person name="Ran C."/>
            <person name="Liu Y."/>
            <person name="Zhang J."/>
            <person name="Feng J."/>
            <person name="Wang M."/>
            <person name="Wang M."/>
            <person name="Wang L."/>
            <person name="Yao B."/>
        </authorList>
    </citation>
    <scope>NUCLEOTIDE SEQUENCE [LARGE SCALE GENOMIC DNA]</scope>
    <source>
        <strain evidence="1">Wuqing</strain>
    </source>
</reference>
<comment type="caution">
    <text evidence="1">The sequence shown here is derived from an EMBL/GenBank/DDBJ whole genome shotgun (WGS) entry which is preliminary data.</text>
</comment>
<gene>
    <name evidence="1" type="ORF">RF11_11741</name>
</gene>
<sequence length="245" mass="28409">MNERDLNKMIDQALENVSYVKTVRNEKKYSLKPEFANVINIFHFIYKSYDLKDIGRQLLHLYETKTSQFHLPEIPELNENFKGMNNFMFSKAYSDWLMRELGQWYVKSISNLGSVVDNLLIISMSLCLMLKVALTHNVSDGLKKTMVLIFGIRQDLGNLNVMIFLLYLKSKVNNALFSSVLDYLIMLSEIPPDFIREASSNPCDMKMKAKECQDLVLKTFRIELPDLCQVHLDDDTSKTDSLVKQ</sequence>
<organism evidence="1 2">
    <name type="scientific">Thelohanellus kitauei</name>
    <name type="common">Myxosporean</name>
    <dbReference type="NCBI Taxonomy" id="669202"/>
    <lineage>
        <taxon>Eukaryota</taxon>
        <taxon>Metazoa</taxon>
        <taxon>Cnidaria</taxon>
        <taxon>Myxozoa</taxon>
        <taxon>Myxosporea</taxon>
        <taxon>Bivalvulida</taxon>
        <taxon>Platysporina</taxon>
        <taxon>Myxobolidae</taxon>
        <taxon>Thelohanellus</taxon>
    </lineage>
</organism>
<dbReference type="Proteomes" id="UP000031668">
    <property type="component" value="Unassembled WGS sequence"/>
</dbReference>